<organism evidence="8">
    <name type="scientific">freshwater metagenome</name>
    <dbReference type="NCBI Taxonomy" id="449393"/>
    <lineage>
        <taxon>unclassified sequences</taxon>
        <taxon>metagenomes</taxon>
        <taxon>ecological metagenomes</taxon>
    </lineage>
</organism>
<dbReference type="GO" id="GO:0016020">
    <property type="term" value="C:membrane"/>
    <property type="evidence" value="ECO:0007669"/>
    <property type="project" value="InterPro"/>
</dbReference>
<evidence type="ECO:0000256" key="6">
    <source>
        <dbReference type="ARBA" id="ARBA00023136"/>
    </source>
</evidence>
<evidence type="ECO:0000313" key="8">
    <source>
        <dbReference type="EMBL" id="CAB4551352.1"/>
    </source>
</evidence>
<feature type="transmembrane region" description="Helical" evidence="7">
    <location>
        <begin position="82"/>
        <end position="104"/>
    </location>
</feature>
<gene>
    <name evidence="8" type="ORF">UFOPK1503_01074</name>
</gene>
<keyword evidence="5 7" id="KW-1133">Transmembrane helix</keyword>
<dbReference type="InterPro" id="IPR034294">
    <property type="entry name" value="Aquaporin_transptr"/>
</dbReference>
<keyword evidence="6 7" id="KW-0472">Membrane</keyword>
<feature type="transmembrane region" description="Helical" evidence="7">
    <location>
        <begin position="146"/>
        <end position="169"/>
    </location>
</feature>
<keyword evidence="4" id="KW-0677">Repeat</keyword>
<dbReference type="Pfam" id="PF00230">
    <property type="entry name" value="MIP"/>
    <property type="match status" value="1"/>
</dbReference>
<evidence type="ECO:0000256" key="2">
    <source>
        <dbReference type="ARBA" id="ARBA00022448"/>
    </source>
</evidence>
<feature type="transmembrane region" description="Helical" evidence="7">
    <location>
        <begin position="38"/>
        <end position="61"/>
    </location>
</feature>
<comment type="subcellular location">
    <subcellularLocation>
        <location evidence="1">Endomembrane system</location>
        <topology evidence="1">Multi-pass membrane protein</topology>
    </subcellularLocation>
</comment>
<feature type="transmembrane region" description="Helical" evidence="7">
    <location>
        <begin position="116"/>
        <end position="139"/>
    </location>
</feature>
<protein>
    <submittedName>
        <fullName evidence="8">Unannotated protein</fullName>
    </submittedName>
</protein>
<evidence type="ECO:0000256" key="4">
    <source>
        <dbReference type="ARBA" id="ARBA00022737"/>
    </source>
</evidence>
<reference evidence="8" key="1">
    <citation type="submission" date="2020-05" db="EMBL/GenBank/DDBJ databases">
        <authorList>
            <person name="Chiriac C."/>
            <person name="Salcher M."/>
            <person name="Ghai R."/>
            <person name="Kavagutti S V."/>
        </authorList>
    </citation>
    <scope>NUCLEOTIDE SEQUENCE</scope>
</reference>
<dbReference type="SUPFAM" id="SSF81338">
    <property type="entry name" value="Aquaporin-like"/>
    <property type="match status" value="1"/>
</dbReference>
<proteinExistence type="predicted"/>
<evidence type="ECO:0000256" key="5">
    <source>
        <dbReference type="ARBA" id="ARBA00022989"/>
    </source>
</evidence>
<feature type="transmembrane region" description="Helical" evidence="7">
    <location>
        <begin position="5"/>
        <end position="26"/>
    </location>
</feature>
<dbReference type="GO" id="GO:0015250">
    <property type="term" value="F:water channel activity"/>
    <property type="evidence" value="ECO:0007669"/>
    <property type="project" value="TreeGrafter"/>
</dbReference>
<keyword evidence="3 7" id="KW-0812">Transmembrane</keyword>
<evidence type="ECO:0000256" key="3">
    <source>
        <dbReference type="ARBA" id="ARBA00022692"/>
    </source>
</evidence>
<keyword evidence="2" id="KW-0813">Transport</keyword>
<sequence>MRVRFLAEFIGTGSIVMAVLGAGFMVSNLSAEPALGLFMIASAVAGVLFVAISSFASISGAHFNPIVTIAFLAHKDISAKDAGIYFVAQFMGGLLGALIANLMFIQTPTISEVGRFSLGSMVGESVASAGLVLLVLQLVYSNKEKLIAPAVALWIFAGHIFTSSTAFANPAVTIGRVFSTAPSSIAVESALYFILAQFIGLGLALLVSARLRKVKK</sequence>
<name>A0A6J6CIM4_9ZZZZ</name>
<dbReference type="EMBL" id="CAEZST010000025">
    <property type="protein sequence ID" value="CAB4551352.1"/>
    <property type="molecule type" value="Genomic_DNA"/>
</dbReference>
<dbReference type="InterPro" id="IPR000425">
    <property type="entry name" value="MIP"/>
</dbReference>
<dbReference type="InterPro" id="IPR023271">
    <property type="entry name" value="Aquaporin-like"/>
</dbReference>
<dbReference type="AlphaFoldDB" id="A0A6J6CIM4"/>
<dbReference type="PANTHER" id="PTHR45665:SF9">
    <property type="entry name" value="AQUAPORIN-8"/>
    <property type="match status" value="1"/>
</dbReference>
<dbReference type="GO" id="GO:0019755">
    <property type="term" value="P:one-carbon compound transport"/>
    <property type="evidence" value="ECO:0007669"/>
    <property type="project" value="UniProtKB-ARBA"/>
</dbReference>
<dbReference type="Gene3D" id="1.20.1080.10">
    <property type="entry name" value="Glycerol uptake facilitator protein"/>
    <property type="match status" value="1"/>
</dbReference>
<feature type="transmembrane region" description="Helical" evidence="7">
    <location>
        <begin position="189"/>
        <end position="209"/>
    </location>
</feature>
<dbReference type="PRINTS" id="PR00783">
    <property type="entry name" value="MINTRINSICP"/>
</dbReference>
<dbReference type="PANTHER" id="PTHR45665">
    <property type="entry name" value="AQUAPORIN-8"/>
    <property type="match status" value="1"/>
</dbReference>
<evidence type="ECO:0000256" key="7">
    <source>
        <dbReference type="SAM" id="Phobius"/>
    </source>
</evidence>
<evidence type="ECO:0000256" key="1">
    <source>
        <dbReference type="ARBA" id="ARBA00004127"/>
    </source>
</evidence>
<dbReference type="GO" id="GO:0005737">
    <property type="term" value="C:cytoplasm"/>
    <property type="evidence" value="ECO:0007669"/>
    <property type="project" value="UniProtKB-ARBA"/>
</dbReference>
<accession>A0A6J6CIM4</accession>
<dbReference type="GO" id="GO:0012505">
    <property type="term" value="C:endomembrane system"/>
    <property type="evidence" value="ECO:0007669"/>
    <property type="project" value="UniProtKB-SubCell"/>
</dbReference>